<sequence length="702" mass="77859">MAFSSLSKTIILIFLALAVGGNGSRINRREVVRRFNPVRTNLSSTTPIQVGNGNFAFGADVTGLQTILPYNILSSWCWANDSLPTEPGQDATSDFTGQGWWTHGRLVNYDMPDPAEAAISTWLRANPHRVNLGRIGLLYNGKNISLADLSNMSQTLDLYTGLLTSEFILGGVKVVVQTVGSPSSDEVAVRVDSQLLQNGSLNVFFDYPLTTGAASFQAPFVGDWNAASNHTTKLSVHDHQKAVIQHSLGGTTYYNSISWLPQGNINGPINRAHRYVLQPSGKTTFSFTSTYTPENNAQVGTFNRVKAESATWWAKYWESGSFVDLTASGSSDIKELQRRIILSQYLLAVNCAGRDPPQEAGLQNNGWYGKFHLEMVFWHLGHWARWGKWELLNRSLRVYDRFLPSSIERAKQQGYSGARLGKMSDPSGRSAPGEINALLIWQQPHAMYFAELEYRAFPTAQTLRKWDTVLTELAEFMASYAWWNSSTQVYDLGPPMYPSSENTNPNSTYNPTFELAYWRFGLRIASEWKRRQGQPVPSEWIHVHDNLAPLPVTDGAYAICADLPNMWTTYDYISDHPSQIAVYGLLPPTPGVDVGIVNATMMKINQVWNLTNSYGWDFPMLALTATRLGDSQQAVSYLLDPVFQFDDVGNPIGGSRVPTPYFPASSSLLLAVAMMAGGWDGNEGPHFPLGWNAKTEGFTPGL</sequence>
<accession>A0A2I1C0X8</accession>
<evidence type="ECO:0000313" key="2">
    <source>
        <dbReference type="EMBL" id="PKX91288.1"/>
    </source>
</evidence>
<dbReference type="VEuPathDB" id="FungiDB:P174DRAFT_395270"/>
<dbReference type="SUPFAM" id="SSF48208">
    <property type="entry name" value="Six-hairpin glycosidases"/>
    <property type="match status" value="1"/>
</dbReference>
<dbReference type="OrthoDB" id="3534988at2759"/>
<comment type="caution">
    <text evidence="2">The sequence shown here is derived from an EMBL/GenBank/DDBJ whole genome shotgun (WGS) entry which is preliminary data.</text>
</comment>
<dbReference type="AlphaFoldDB" id="A0A2I1C0X8"/>
<dbReference type="GO" id="GO:0003824">
    <property type="term" value="F:catalytic activity"/>
    <property type="evidence" value="ECO:0007669"/>
    <property type="project" value="UniProtKB-ARBA"/>
</dbReference>
<dbReference type="OMA" id="KFHMEMY"/>
<keyword evidence="3" id="KW-1185">Reference proteome</keyword>
<protein>
    <recommendedName>
        <fullName evidence="4">Six-hairpin glycosidase-like protein</fullName>
    </recommendedName>
</protein>
<organism evidence="2 3">
    <name type="scientific">Aspergillus novofumigatus (strain IBT 16806)</name>
    <dbReference type="NCBI Taxonomy" id="1392255"/>
    <lineage>
        <taxon>Eukaryota</taxon>
        <taxon>Fungi</taxon>
        <taxon>Dikarya</taxon>
        <taxon>Ascomycota</taxon>
        <taxon>Pezizomycotina</taxon>
        <taxon>Eurotiomycetes</taxon>
        <taxon>Eurotiomycetidae</taxon>
        <taxon>Eurotiales</taxon>
        <taxon>Aspergillaceae</taxon>
        <taxon>Aspergillus</taxon>
        <taxon>Aspergillus subgen. Fumigati</taxon>
    </lineage>
</organism>
<dbReference type="GeneID" id="36531001"/>
<evidence type="ECO:0008006" key="4">
    <source>
        <dbReference type="Google" id="ProtNLM"/>
    </source>
</evidence>
<dbReference type="Gene3D" id="1.50.10.10">
    <property type="match status" value="1"/>
</dbReference>
<dbReference type="GO" id="GO:0005975">
    <property type="term" value="P:carbohydrate metabolic process"/>
    <property type="evidence" value="ECO:0007669"/>
    <property type="project" value="InterPro"/>
</dbReference>
<evidence type="ECO:0000256" key="1">
    <source>
        <dbReference type="SAM" id="SignalP"/>
    </source>
</evidence>
<evidence type="ECO:0000313" key="3">
    <source>
        <dbReference type="Proteomes" id="UP000234474"/>
    </source>
</evidence>
<proteinExistence type="predicted"/>
<dbReference type="EMBL" id="MSZS01000007">
    <property type="protein sequence ID" value="PKX91288.1"/>
    <property type="molecule type" value="Genomic_DNA"/>
</dbReference>
<dbReference type="STRING" id="1392255.A0A2I1C0X8"/>
<keyword evidence="1" id="KW-0732">Signal</keyword>
<dbReference type="InterPro" id="IPR008928">
    <property type="entry name" value="6-hairpin_glycosidase_sf"/>
</dbReference>
<feature type="signal peptide" evidence="1">
    <location>
        <begin position="1"/>
        <end position="23"/>
    </location>
</feature>
<dbReference type="RefSeq" id="XP_024679883.1">
    <property type="nucleotide sequence ID" value="XM_024823676.1"/>
</dbReference>
<reference evidence="3" key="1">
    <citation type="journal article" date="2018" name="Proc. Natl. Acad. Sci. U.S.A.">
        <title>Linking secondary metabolites to gene clusters through genome sequencing of six diverse Aspergillus species.</title>
        <authorList>
            <person name="Kaerboelling I."/>
            <person name="Vesth T.C."/>
            <person name="Frisvad J.C."/>
            <person name="Nybo J.L."/>
            <person name="Theobald S."/>
            <person name="Kuo A."/>
            <person name="Bowyer P."/>
            <person name="Matsuda Y."/>
            <person name="Mondo S."/>
            <person name="Lyhne E.K."/>
            <person name="Kogle M.E."/>
            <person name="Clum A."/>
            <person name="Lipzen A."/>
            <person name="Salamov A."/>
            <person name="Ngan C.Y."/>
            <person name="Daum C."/>
            <person name="Chiniquy J."/>
            <person name="Barry K."/>
            <person name="LaButti K."/>
            <person name="Haridas S."/>
            <person name="Simmons B.A."/>
            <person name="Magnuson J.K."/>
            <person name="Mortensen U.H."/>
            <person name="Larsen T.O."/>
            <person name="Grigoriev I.V."/>
            <person name="Baker S.E."/>
            <person name="Andersen M.R."/>
        </authorList>
    </citation>
    <scope>NUCLEOTIDE SEQUENCE [LARGE SCALE GENOMIC DNA]</scope>
    <source>
        <strain evidence="3">IBT 16806</strain>
    </source>
</reference>
<feature type="chain" id="PRO_5014122470" description="Six-hairpin glycosidase-like protein" evidence="1">
    <location>
        <begin position="24"/>
        <end position="702"/>
    </location>
</feature>
<dbReference type="InterPro" id="IPR012341">
    <property type="entry name" value="6hp_glycosidase-like_sf"/>
</dbReference>
<name>A0A2I1C0X8_ASPN1</name>
<gene>
    <name evidence="2" type="ORF">P174DRAFT_395270</name>
</gene>
<dbReference type="Proteomes" id="UP000234474">
    <property type="component" value="Unassembled WGS sequence"/>
</dbReference>